<evidence type="ECO:0000256" key="8">
    <source>
        <dbReference type="PROSITE-ProRule" id="PRU01360"/>
    </source>
</evidence>
<dbReference type="GO" id="GO:0009279">
    <property type="term" value="C:cell outer membrane"/>
    <property type="evidence" value="ECO:0007669"/>
    <property type="project" value="UniProtKB-SubCell"/>
</dbReference>
<dbReference type="Proteomes" id="UP000004105">
    <property type="component" value="Unassembled WGS sequence"/>
</dbReference>
<dbReference type="GO" id="GO:0015344">
    <property type="term" value="F:siderophore uptake transmembrane transporter activity"/>
    <property type="evidence" value="ECO:0007669"/>
    <property type="project" value="TreeGrafter"/>
</dbReference>
<evidence type="ECO:0000256" key="3">
    <source>
        <dbReference type="ARBA" id="ARBA00022452"/>
    </source>
</evidence>
<keyword evidence="6 8" id="KW-0472">Membrane</keyword>
<keyword evidence="4 8" id="KW-0812">Transmembrane</keyword>
<proteinExistence type="inferred from homology"/>
<gene>
    <name evidence="10" type="ORF">HMPREF9123_2136</name>
</gene>
<comment type="caution">
    <text evidence="10">The sequence shown here is derived from an EMBL/GenBank/DDBJ whole genome shotgun (WGS) entry which is preliminary data.</text>
</comment>
<protein>
    <recommendedName>
        <fullName evidence="9">TonB-dependent receptor-like beta-barrel domain-containing protein</fullName>
    </recommendedName>
</protein>
<dbReference type="Gene3D" id="2.40.170.20">
    <property type="entry name" value="TonB-dependent receptor, beta-barrel domain"/>
    <property type="match status" value="1"/>
</dbReference>
<comment type="similarity">
    <text evidence="8">Belongs to the TonB-dependent receptor family.</text>
</comment>
<dbReference type="InterPro" id="IPR000531">
    <property type="entry name" value="Beta-barrel_TonB"/>
</dbReference>
<feature type="non-terminal residue" evidence="10">
    <location>
        <position position="1"/>
    </location>
</feature>
<dbReference type="Pfam" id="PF00593">
    <property type="entry name" value="TonB_dep_Rec_b-barrel"/>
    <property type="match status" value="1"/>
</dbReference>
<dbReference type="EMBL" id="AFAY01000046">
    <property type="protein sequence ID" value="EGF09885.1"/>
    <property type="molecule type" value="Genomic_DNA"/>
</dbReference>
<evidence type="ECO:0000256" key="6">
    <source>
        <dbReference type="ARBA" id="ARBA00023136"/>
    </source>
</evidence>
<dbReference type="OrthoDB" id="9790771at2"/>
<evidence type="ECO:0000256" key="1">
    <source>
        <dbReference type="ARBA" id="ARBA00004571"/>
    </source>
</evidence>
<dbReference type="STRING" id="267212.GCA_001063965_01454"/>
<dbReference type="InterPro" id="IPR039426">
    <property type="entry name" value="TonB-dep_rcpt-like"/>
</dbReference>
<keyword evidence="2 8" id="KW-0813">Transport</keyword>
<evidence type="ECO:0000256" key="2">
    <source>
        <dbReference type="ARBA" id="ARBA00022448"/>
    </source>
</evidence>
<organism evidence="10 11">
    <name type="scientific">Neisseria bacilliformis ATCC BAA-1200</name>
    <dbReference type="NCBI Taxonomy" id="888742"/>
    <lineage>
        <taxon>Bacteria</taxon>
        <taxon>Pseudomonadati</taxon>
        <taxon>Pseudomonadota</taxon>
        <taxon>Betaproteobacteria</taxon>
        <taxon>Neisseriales</taxon>
        <taxon>Neisseriaceae</taxon>
        <taxon>Neisseria</taxon>
    </lineage>
</organism>
<dbReference type="RefSeq" id="WP_007343142.1">
    <property type="nucleotide sequence ID" value="NZ_GL878494.1"/>
</dbReference>
<accession>F2BEI0</accession>
<name>F2BEI0_9NEIS</name>
<keyword evidence="11" id="KW-1185">Reference proteome</keyword>
<dbReference type="PROSITE" id="PS52016">
    <property type="entry name" value="TONB_DEPENDENT_REC_3"/>
    <property type="match status" value="1"/>
</dbReference>
<dbReference type="HOGENOM" id="CLU_055109_0_0_4"/>
<evidence type="ECO:0000313" key="11">
    <source>
        <dbReference type="Proteomes" id="UP000004105"/>
    </source>
</evidence>
<dbReference type="InterPro" id="IPR036942">
    <property type="entry name" value="Beta-barrel_TonB_sf"/>
</dbReference>
<dbReference type="PANTHER" id="PTHR32552">
    <property type="entry name" value="FERRICHROME IRON RECEPTOR-RELATED"/>
    <property type="match status" value="1"/>
</dbReference>
<comment type="subcellular location">
    <subcellularLocation>
        <location evidence="1 8">Cell outer membrane</location>
        <topology evidence="1 8">Multi-pass membrane protein</topology>
    </subcellularLocation>
</comment>
<evidence type="ECO:0000256" key="7">
    <source>
        <dbReference type="ARBA" id="ARBA00023237"/>
    </source>
</evidence>
<evidence type="ECO:0000256" key="4">
    <source>
        <dbReference type="ARBA" id="ARBA00022692"/>
    </source>
</evidence>
<keyword evidence="5" id="KW-0798">TonB box</keyword>
<dbReference type="PANTHER" id="PTHR32552:SF74">
    <property type="entry name" value="HYDROXAMATE SIDEROPHORE RECEPTOR FHUE"/>
    <property type="match status" value="1"/>
</dbReference>
<dbReference type="SUPFAM" id="SSF56935">
    <property type="entry name" value="Porins"/>
    <property type="match status" value="1"/>
</dbReference>
<sequence>KFIPYGGLIVELTPSINAYASYAGIAKDNDTFGVTQFDRQPKGGGKFPPITGNSKEFGIKGGLFDDKLNFSLAYFTMTQNGYPSFKPTGVGECKSWDSSGQCINRPLEYDIVNGYKSSGYDINIAGKITPKWLVQAGFTKLKIGKPYASPNSDSELGDELNMDYGETYTAPAKTFKFFTRYDFTAKFAAGIGMRWNSGVKPKPWGHGMSNGQYYVSDKPKELWQSSYAVWNAMASYKINKHAAVAVNVGNLFNKRYYTNARGNFYGKPRSVNAAIKIRW</sequence>
<evidence type="ECO:0000259" key="9">
    <source>
        <dbReference type="Pfam" id="PF00593"/>
    </source>
</evidence>
<dbReference type="AlphaFoldDB" id="F2BEI0"/>
<reference evidence="10 11" key="1">
    <citation type="submission" date="2011-02" db="EMBL/GenBank/DDBJ databases">
        <authorList>
            <person name="Muzny D."/>
            <person name="Qin X."/>
            <person name="Deng J."/>
            <person name="Jiang H."/>
            <person name="Liu Y."/>
            <person name="Qu J."/>
            <person name="Song X.-Z."/>
            <person name="Zhang L."/>
            <person name="Thornton R."/>
            <person name="Coyle M."/>
            <person name="Francisco L."/>
            <person name="Jackson L."/>
            <person name="Javaid M."/>
            <person name="Korchina V."/>
            <person name="Kovar C."/>
            <person name="Mata R."/>
            <person name="Mathew T."/>
            <person name="Ngo R."/>
            <person name="Nguyen L."/>
            <person name="Nguyen N."/>
            <person name="Okwuonu G."/>
            <person name="Ongeri F."/>
            <person name="Pham C."/>
            <person name="Simmons D."/>
            <person name="Wilczek-Boney K."/>
            <person name="Hale W."/>
            <person name="Jakkamsetti A."/>
            <person name="Pham P."/>
            <person name="Ruth R."/>
            <person name="San Lucas F."/>
            <person name="Warren J."/>
            <person name="Zhang J."/>
            <person name="Zhao Z."/>
            <person name="Zhou C."/>
            <person name="Zhu D."/>
            <person name="Lee S."/>
            <person name="Bess C."/>
            <person name="Blankenburg K."/>
            <person name="Forbes L."/>
            <person name="Fu Q."/>
            <person name="Gubbala S."/>
            <person name="Hirani K."/>
            <person name="Jayaseelan J.C."/>
            <person name="Lara F."/>
            <person name="Munidasa M."/>
            <person name="Palculict T."/>
            <person name="Patil S."/>
            <person name="Pu L.-L."/>
            <person name="Saada N."/>
            <person name="Tang L."/>
            <person name="Weissenberger G."/>
            <person name="Zhu Y."/>
            <person name="Hemphill L."/>
            <person name="Shang Y."/>
            <person name="Youmans B."/>
            <person name="Ayvaz T."/>
            <person name="Ross M."/>
            <person name="Santibanez J."/>
            <person name="Aqrawi P."/>
            <person name="Gross S."/>
            <person name="Joshi V."/>
            <person name="Fowler G."/>
            <person name="Nazareth L."/>
            <person name="Reid J."/>
            <person name="Worley K."/>
            <person name="Petrosino J."/>
            <person name="Highlander S."/>
            <person name="Gibbs R."/>
        </authorList>
    </citation>
    <scope>NUCLEOTIDE SEQUENCE [LARGE SCALE GENOMIC DNA]</scope>
    <source>
        <strain evidence="10 11">ATCC BAA-1200</strain>
    </source>
</reference>
<evidence type="ECO:0000256" key="5">
    <source>
        <dbReference type="ARBA" id="ARBA00023077"/>
    </source>
</evidence>
<feature type="domain" description="TonB-dependent receptor-like beta-barrel" evidence="9">
    <location>
        <begin position="2"/>
        <end position="251"/>
    </location>
</feature>
<keyword evidence="7 8" id="KW-0998">Cell outer membrane</keyword>
<evidence type="ECO:0000313" key="10">
    <source>
        <dbReference type="EMBL" id="EGF09885.1"/>
    </source>
</evidence>
<keyword evidence="3 8" id="KW-1134">Transmembrane beta strand</keyword>